<dbReference type="AlphaFoldDB" id="A0A2U1M9I3"/>
<accession>A0A2U1M9I3</accession>
<reference evidence="2 3" key="1">
    <citation type="journal article" date="2018" name="Mol. Plant">
        <title>The genome of Artemisia annua provides insight into the evolution of Asteraceae family and artemisinin biosynthesis.</title>
        <authorList>
            <person name="Shen Q."/>
            <person name="Zhang L."/>
            <person name="Liao Z."/>
            <person name="Wang S."/>
            <person name="Yan T."/>
            <person name="Shi P."/>
            <person name="Liu M."/>
            <person name="Fu X."/>
            <person name="Pan Q."/>
            <person name="Wang Y."/>
            <person name="Lv Z."/>
            <person name="Lu X."/>
            <person name="Zhang F."/>
            <person name="Jiang W."/>
            <person name="Ma Y."/>
            <person name="Chen M."/>
            <person name="Hao X."/>
            <person name="Li L."/>
            <person name="Tang Y."/>
            <person name="Lv G."/>
            <person name="Zhou Y."/>
            <person name="Sun X."/>
            <person name="Brodelius P.E."/>
            <person name="Rose J.K.C."/>
            <person name="Tang K."/>
        </authorList>
    </citation>
    <scope>NUCLEOTIDE SEQUENCE [LARGE SCALE GENOMIC DNA]</scope>
    <source>
        <strain evidence="3">cv. Huhao1</strain>
        <tissue evidence="2">Leaf</tissue>
    </source>
</reference>
<gene>
    <name evidence="2" type="ORF">CTI12_AA407340</name>
</gene>
<feature type="region of interest" description="Disordered" evidence="1">
    <location>
        <begin position="142"/>
        <end position="182"/>
    </location>
</feature>
<evidence type="ECO:0000313" key="3">
    <source>
        <dbReference type="Proteomes" id="UP000245207"/>
    </source>
</evidence>
<feature type="compositionally biased region" description="Polar residues" evidence="1">
    <location>
        <begin position="107"/>
        <end position="118"/>
    </location>
</feature>
<protein>
    <submittedName>
        <fullName evidence="2">Uncharacterized protein</fullName>
    </submittedName>
</protein>
<feature type="compositionally biased region" description="Basic and acidic residues" evidence="1">
    <location>
        <begin position="87"/>
        <end position="96"/>
    </location>
</feature>
<dbReference type="EMBL" id="PKPP01006041">
    <property type="protein sequence ID" value="PWA57907.1"/>
    <property type="molecule type" value="Genomic_DNA"/>
</dbReference>
<sequence length="182" mass="20499">MANLFGKNRERSSPIHNLYQLYDDIGVKGGVEGYYYRIPGETLDVGLYPLKYDEDVMKMLDLIPTHREIEVYFELKRRRPKKAQKCKITDEVRMEPSNDPTMGPEQAETSIDGTNGQSPVPMIAGRKQQAEDETQIIDEVLDGIDTPSTQPHVSRVVGETDTHAAQPPVSRVDGPEQVEQQS</sequence>
<comment type="caution">
    <text evidence="2">The sequence shown here is derived from an EMBL/GenBank/DDBJ whole genome shotgun (WGS) entry which is preliminary data.</text>
</comment>
<dbReference type="Proteomes" id="UP000245207">
    <property type="component" value="Unassembled WGS sequence"/>
</dbReference>
<name>A0A2U1M9I3_ARTAN</name>
<organism evidence="2 3">
    <name type="scientific">Artemisia annua</name>
    <name type="common">Sweet wormwood</name>
    <dbReference type="NCBI Taxonomy" id="35608"/>
    <lineage>
        <taxon>Eukaryota</taxon>
        <taxon>Viridiplantae</taxon>
        <taxon>Streptophyta</taxon>
        <taxon>Embryophyta</taxon>
        <taxon>Tracheophyta</taxon>
        <taxon>Spermatophyta</taxon>
        <taxon>Magnoliopsida</taxon>
        <taxon>eudicotyledons</taxon>
        <taxon>Gunneridae</taxon>
        <taxon>Pentapetalae</taxon>
        <taxon>asterids</taxon>
        <taxon>campanulids</taxon>
        <taxon>Asterales</taxon>
        <taxon>Asteraceae</taxon>
        <taxon>Asteroideae</taxon>
        <taxon>Anthemideae</taxon>
        <taxon>Artemisiinae</taxon>
        <taxon>Artemisia</taxon>
    </lineage>
</organism>
<evidence type="ECO:0000313" key="2">
    <source>
        <dbReference type="EMBL" id="PWA57907.1"/>
    </source>
</evidence>
<keyword evidence="3" id="KW-1185">Reference proteome</keyword>
<feature type="region of interest" description="Disordered" evidence="1">
    <location>
        <begin position="84"/>
        <end position="130"/>
    </location>
</feature>
<proteinExistence type="predicted"/>
<evidence type="ECO:0000256" key="1">
    <source>
        <dbReference type="SAM" id="MobiDB-lite"/>
    </source>
</evidence>